<gene>
    <name evidence="1" type="ORF">X907_2832</name>
</gene>
<name>A0A3T0EDH9_9PROT</name>
<dbReference type="SMART" id="SM00318">
    <property type="entry name" value="SNc"/>
    <property type="match status" value="1"/>
</dbReference>
<dbReference type="PROSITE" id="PS50830">
    <property type="entry name" value="TNASE_3"/>
    <property type="match status" value="1"/>
</dbReference>
<dbReference type="InterPro" id="IPR035437">
    <property type="entry name" value="SNase_OB-fold_sf"/>
</dbReference>
<dbReference type="SUPFAM" id="SSF50199">
    <property type="entry name" value="Staphylococcal nuclease"/>
    <property type="match status" value="1"/>
</dbReference>
<dbReference type="EMBL" id="CP018911">
    <property type="protein sequence ID" value="AZU05340.1"/>
    <property type="molecule type" value="Genomic_DNA"/>
</dbReference>
<accession>A0A3T0EDH9</accession>
<keyword evidence="2" id="KW-1185">Reference proteome</keyword>
<dbReference type="InterPro" id="IPR016071">
    <property type="entry name" value="Staphylococal_nuclease_OB-fold"/>
</dbReference>
<dbReference type="Pfam" id="PF00565">
    <property type="entry name" value="SNase"/>
    <property type="match status" value="1"/>
</dbReference>
<dbReference type="Proteomes" id="UP000286954">
    <property type="component" value="Chromosome"/>
</dbReference>
<dbReference type="AlphaFoldDB" id="A0A3T0EDH9"/>
<evidence type="ECO:0000313" key="1">
    <source>
        <dbReference type="EMBL" id="AZU05340.1"/>
    </source>
</evidence>
<evidence type="ECO:0000313" key="2">
    <source>
        <dbReference type="Proteomes" id="UP000286954"/>
    </source>
</evidence>
<organism evidence="1 2">
    <name type="scientific">Glycocaulis alkaliphilus</name>
    <dbReference type="NCBI Taxonomy" id="1434191"/>
    <lineage>
        <taxon>Bacteria</taxon>
        <taxon>Pseudomonadati</taxon>
        <taxon>Pseudomonadota</taxon>
        <taxon>Alphaproteobacteria</taxon>
        <taxon>Maricaulales</taxon>
        <taxon>Maricaulaceae</taxon>
        <taxon>Glycocaulis</taxon>
    </lineage>
</organism>
<sequence>MMRIIITLLSILAAPMAAAQQVIPGPLEAEILRVIDGDTIEVRAFIWPGHSVETRVRLADVDAPEIRRVQCEAEREAGHRAKAFVENLLTPEGQPGGRVAIRNVQLGSFAGRVIAAMDLPDGRDLGSVLLEAGLATPYNARGGWCPSLESTLESAQEASASRS</sequence>
<dbReference type="KEGG" id="gak:X907_2832"/>
<dbReference type="Gene3D" id="2.40.50.90">
    <property type="match status" value="1"/>
</dbReference>
<proteinExistence type="predicted"/>
<protein>
    <submittedName>
        <fullName evidence="1">Nuclease-like protein</fullName>
    </submittedName>
</protein>
<dbReference type="OrthoDB" id="9792155at2"/>
<reference evidence="1 2" key="1">
    <citation type="submission" date="2016-12" db="EMBL/GenBank/DDBJ databases">
        <title>The genome of dimorphic prosthecate Glycocaulis alkaliphilus 6b-8t, isolated from crude oil dictates its adaptability in petroleum environments.</title>
        <authorList>
            <person name="Wu X.-L."/>
            <person name="Geng S."/>
        </authorList>
    </citation>
    <scope>NUCLEOTIDE SEQUENCE [LARGE SCALE GENOMIC DNA]</scope>
    <source>
        <strain evidence="1 2">6B-8</strain>
    </source>
</reference>